<sequence length="159" mass="18592">MSDGIADYVSRVYRFALRLTGDPHRAEDLTQETFLRAWRKRGSLRDPRAMRTWLFRIAVNLWRDGLRNRRDGDTEWLETELPCTNVAPEQSLESREELRRVLDMLDNLPPRQREVLHLVAVEELSLAQVAEVLQINPGTAKVHLSLARKQMREKFQAES</sequence>
<evidence type="ECO:0000256" key="6">
    <source>
        <dbReference type="RuleBase" id="RU000716"/>
    </source>
</evidence>
<gene>
    <name evidence="9" type="primary">sigW_7</name>
    <name evidence="9" type="ORF">Mal52_51330</name>
</gene>
<evidence type="ECO:0000256" key="2">
    <source>
        <dbReference type="ARBA" id="ARBA00023015"/>
    </source>
</evidence>
<evidence type="ECO:0000256" key="5">
    <source>
        <dbReference type="ARBA" id="ARBA00023163"/>
    </source>
</evidence>
<dbReference type="InterPro" id="IPR039425">
    <property type="entry name" value="RNA_pol_sigma-70-like"/>
</dbReference>
<reference evidence="9 10" key="1">
    <citation type="submission" date="2019-02" db="EMBL/GenBank/DDBJ databases">
        <title>Deep-cultivation of Planctomycetes and their phenomic and genomic characterization uncovers novel biology.</title>
        <authorList>
            <person name="Wiegand S."/>
            <person name="Jogler M."/>
            <person name="Boedeker C."/>
            <person name="Pinto D."/>
            <person name="Vollmers J."/>
            <person name="Rivas-Marin E."/>
            <person name="Kohn T."/>
            <person name="Peeters S.H."/>
            <person name="Heuer A."/>
            <person name="Rast P."/>
            <person name="Oberbeckmann S."/>
            <person name="Bunk B."/>
            <person name="Jeske O."/>
            <person name="Meyerdierks A."/>
            <person name="Storesund J.E."/>
            <person name="Kallscheuer N."/>
            <person name="Luecker S."/>
            <person name="Lage O.M."/>
            <person name="Pohl T."/>
            <person name="Merkel B.J."/>
            <person name="Hornburger P."/>
            <person name="Mueller R.-W."/>
            <person name="Bruemmer F."/>
            <person name="Labrenz M."/>
            <person name="Spormann A.M."/>
            <person name="Op den Camp H."/>
            <person name="Overmann J."/>
            <person name="Amann R."/>
            <person name="Jetten M.S.M."/>
            <person name="Mascher T."/>
            <person name="Medema M.H."/>
            <person name="Devos D.P."/>
            <person name="Kaster A.-K."/>
            <person name="Ovreas L."/>
            <person name="Rohde M."/>
            <person name="Galperin M.Y."/>
            <person name="Jogler C."/>
        </authorList>
    </citation>
    <scope>NUCLEOTIDE SEQUENCE [LARGE SCALE GENOMIC DNA]</scope>
    <source>
        <strain evidence="9 10">Mal52</strain>
    </source>
</reference>
<evidence type="ECO:0000256" key="4">
    <source>
        <dbReference type="ARBA" id="ARBA00023125"/>
    </source>
</evidence>
<dbReference type="InterPro" id="IPR007627">
    <property type="entry name" value="RNA_pol_sigma70_r2"/>
</dbReference>
<dbReference type="PROSITE" id="PS01063">
    <property type="entry name" value="SIGMA70_ECF"/>
    <property type="match status" value="1"/>
</dbReference>
<dbReference type="Pfam" id="PF08281">
    <property type="entry name" value="Sigma70_r4_2"/>
    <property type="match status" value="1"/>
</dbReference>
<protein>
    <recommendedName>
        <fullName evidence="6">RNA polymerase sigma factor</fullName>
    </recommendedName>
</protein>
<keyword evidence="10" id="KW-1185">Reference proteome</keyword>
<feature type="domain" description="RNA polymerase sigma factor 70 region 4 type 2" evidence="8">
    <location>
        <begin position="99"/>
        <end position="151"/>
    </location>
</feature>
<dbReference type="Gene3D" id="1.10.1740.10">
    <property type="match status" value="1"/>
</dbReference>
<dbReference type="CDD" id="cd06171">
    <property type="entry name" value="Sigma70_r4"/>
    <property type="match status" value="1"/>
</dbReference>
<dbReference type="GO" id="GO:0016987">
    <property type="term" value="F:sigma factor activity"/>
    <property type="evidence" value="ECO:0007669"/>
    <property type="project" value="UniProtKB-KW"/>
</dbReference>
<proteinExistence type="inferred from homology"/>
<dbReference type="Proteomes" id="UP000319383">
    <property type="component" value="Chromosome"/>
</dbReference>
<dbReference type="PANTHER" id="PTHR43133">
    <property type="entry name" value="RNA POLYMERASE ECF-TYPE SIGMA FACTO"/>
    <property type="match status" value="1"/>
</dbReference>
<evidence type="ECO:0000259" key="7">
    <source>
        <dbReference type="Pfam" id="PF04542"/>
    </source>
</evidence>
<keyword evidence="3 6" id="KW-0731">Sigma factor</keyword>
<dbReference type="SUPFAM" id="SSF88659">
    <property type="entry name" value="Sigma3 and sigma4 domains of RNA polymerase sigma factors"/>
    <property type="match status" value="1"/>
</dbReference>
<evidence type="ECO:0000313" key="10">
    <source>
        <dbReference type="Proteomes" id="UP000319383"/>
    </source>
</evidence>
<keyword evidence="2 6" id="KW-0805">Transcription regulation</keyword>
<dbReference type="EMBL" id="CP036276">
    <property type="protein sequence ID" value="QDU46611.1"/>
    <property type="molecule type" value="Genomic_DNA"/>
</dbReference>
<keyword evidence="5 6" id="KW-0804">Transcription</keyword>
<evidence type="ECO:0000313" key="9">
    <source>
        <dbReference type="EMBL" id="QDU46611.1"/>
    </source>
</evidence>
<dbReference type="SUPFAM" id="SSF88946">
    <property type="entry name" value="Sigma2 domain of RNA polymerase sigma factors"/>
    <property type="match status" value="1"/>
</dbReference>
<dbReference type="Pfam" id="PF04542">
    <property type="entry name" value="Sigma70_r2"/>
    <property type="match status" value="1"/>
</dbReference>
<keyword evidence="4 6" id="KW-0238">DNA-binding</keyword>
<dbReference type="Gene3D" id="1.10.10.10">
    <property type="entry name" value="Winged helix-like DNA-binding domain superfamily/Winged helix DNA-binding domain"/>
    <property type="match status" value="1"/>
</dbReference>
<organism evidence="9 10">
    <name type="scientific">Symmachiella dynata</name>
    <dbReference type="NCBI Taxonomy" id="2527995"/>
    <lineage>
        <taxon>Bacteria</taxon>
        <taxon>Pseudomonadati</taxon>
        <taxon>Planctomycetota</taxon>
        <taxon>Planctomycetia</taxon>
        <taxon>Planctomycetales</taxon>
        <taxon>Planctomycetaceae</taxon>
        <taxon>Symmachiella</taxon>
    </lineage>
</organism>
<dbReference type="GO" id="GO:0006352">
    <property type="term" value="P:DNA-templated transcription initiation"/>
    <property type="evidence" value="ECO:0007669"/>
    <property type="project" value="InterPro"/>
</dbReference>
<dbReference type="NCBIfam" id="TIGR02937">
    <property type="entry name" value="sigma70-ECF"/>
    <property type="match status" value="1"/>
</dbReference>
<dbReference type="InterPro" id="IPR013249">
    <property type="entry name" value="RNA_pol_sigma70_r4_t2"/>
</dbReference>
<dbReference type="RefSeq" id="WP_197534441.1">
    <property type="nucleotide sequence ID" value="NZ_CP036276.1"/>
</dbReference>
<dbReference type="InterPro" id="IPR000838">
    <property type="entry name" value="RNA_pol_sigma70_ECF_CS"/>
</dbReference>
<evidence type="ECO:0000256" key="1">
    <source>
        <dbReference type="ARBA" id="ARBA00010641"/>
    </source>
</evidence>
<comment type="similarity">
    <text evidence="1 6">Belongs to the sigma-70 factor family. ECF subfamily.</text>
</comment>
<name>A0A517ZVY4_9PLAN</name>
<dbReference type="GO" id="GO:0003677">
    <property type="term" value="F:DNA binding"/>
    <property type="evidence" value="ECO:0007669"/>
    <property type="project" value="UniProtKB-KW"/>
</dbReference>
<evidence type="ECO:0000256" key="3">
    <source>
        <dbReference type="ARBA" id="ARBA00023082"/>
    </source>
</evidence>
<dbReference type="InterPro" id="IPR013324">
    <property type="entry name" value="RNA_pol_sigma_r3/r4-like"/>
</dbReference>
<evidence type="ECO:0000259" key="8">
    <source>
        <dbReference type="Pfam" id="PF08281"/>
    </source>
</evidence>
<dbReference type="InterPro" id="IPR014284">
    <property type="entry name" value="RNA_pol_sigma-70_dom"/>
</dbReference>
<feature type="domain" description="RNA polymerase sigma-70 region 2" evidence="7">
    <location>
        <begin position="6"/>
        <end position="70"/>
    </location>
</feature>
<dbReference type="InterPro" id="IPR036388">
    <property type="entry name" value="WH-like_DNA-bd_sf"/>
</dbReference>
<dbReference type="PANTHER" id="PTHR43133:SF8">
    <property type="entry name" value="RNA POLYMERASE SIGMA FACTOR HI_1459-RELATED"/>
    <property type="match status" value="1"/>
</dbReference>
<accession>A0A517ZVY4</accession>
<dbReference type="AlphaFoldDB" id="A0A517ZVY4"/>
<dbReference type="KEGG" id="sdyn:Mal52_51330"/>
<dbReference type="InterPro" id="IPR013325">
    <property type="entry name" value="RNA_pol_sigma_r2"/>
</dbReference>